<dbReference type="Pfam" id="PF03323">
    <property type="entry name" value="GerA"/>
    <property type="match status" value="1"/>
</dbReference>
<organism evidence="4 5">
    <name type="scientific">Cohnella boryungensis</name>
    <dbReference type="NCBI Taxonomy" id="768479"/>
    <lineage>
        <taxon>Bacteria</taxon>
        <taxon>Bacillati</taxon>
        <taxon>Bacillota</taxon>
        <taxon>Bacilli</taxon>
        <taxon>Bacillales</taxon>
        <taxon>Paenibacillaceae</taxon>
        <taxon>Cohnella</taxon>
    </lineage>
</organism>
<dbReference type="PANTHER" id="PTHR22550:SF5">
    <property type="entry name" value="LEUCINE ZIPPER PROTEIN 4"/>
    <property type="match status" value="1"/>
</dbReference>
<evidence type="ECO:0000256" key="2">
    <source>
        <dbReference type="ARBA" id="ARBA00023136"/>
    </source>
</evidence>
<sequence length="504" mass="56016">MNSTSDAGPPSEMDIQPISPALGANLEWLGTRFEDCADLSIFQWHYGPDLRHTAFSVYFDSLTENKTINYMKSSLQDLVPHELGPAASVTPEDVIRFFGSHGVSSQYAKLVNDLQEVTDEIVTGHLVIFFNGWNQALSYKVALLITRQVSEPVAESVVHGPRESTVENLQKNIGMIRQRLKTPNLKLEKFIFGAETKTEINIAYLINAVNLEVLTELKERLSRMKQVNVLDTSFIEEWIEDSTYSPFPQFRYTERPDTAAAALLDGKIVVLVEGTGSILICPGLFTEMYQSSEDFYQRSIIASLIRMMRIFAFFIALSLPSIYIALTTFHPELIPTVLLLALMNAREGIPFPAFYEAAIMEFFFELLREAGARMPRQIGATISIVGALVIGEAAISAGIASPTMVVVVALTGIASFAIPQYNMATALRIIKIPLMILSTFLGGFGLMIGYLWILLHLTSLRSLGQPYLSPLAPLQPKQLMDTIIRAPLKVLLRSPRNKLFGSKK</sequence>
<dbReference type="Proteomes" id="UP001595755">
    <property type="component" value="Unassembled WGS sequence"/>
</dbReference>
<feature type="transmembrane region" description="Helical" evidence="3">
    <location>
        <begin position="434"/>
        <end position="455"/>
    </location>
</feature>
<keyword evidence="5" id="KW-1185">Reference proteome</keyword>
<dbReference type="PANTHER" id="PTHR22550">
    <property type="entry name" value="SPORE GERMINATION PROTEIN"/>
    <property type="match status" value="1"/>
</dbReference>
<dbReference type="RefSeq" id="WP_204602066.1">
    <property type="nucleotide sequence ID" value="NZ_JBHSED010000065.1"/>
</dbReference>
<feature type="transmembrane region" description="Helical" evidence="3">
    <location>
        <begin position="405"/>
        <end position="422"/>
    </location>
</feature>
<dbReference type="EMBL" id="JBHSED010000065">
    <property type="protein sequence ID" value="MFC4306775.1"/>
    <property type="molecule type" value="Genomic_DNA"/>
</dbReference>
<feature type="transmembrane region" description="Helical" evidence="3">
    <location>
        <begin position="349"/>
        <end position="367"/>
    </location>
</feature>
<gene>
    <name evidence="4" type="ORF">ACFO1S_25475</name>
</gene>
<proteinExistence type="inferred from homology"/>
<keyword evidence="3" id="KW-0812">Transmembrane</keyword>
<name>A0ABV8SHM0_9BACL</name>
<feature type="transmembrane region" description="Helical" evidence="3">
    <location>
        <begin position="310"/>
        <end position="329"/>
    </location>
</feature>
<evidence type="ECO:0000256" key="3">
    <source>
        <dbReference type="SAM" id="Phobius"/>
    </source>
</evidence>
<keyword evidence="3" id="KW-1133">Transmembrane helix</keyword>
<keyword evidence="2 3" id="KW-0472">Membrane</keyword>
<feature type="transmembrane region" description="Helical" evidence="3">
    <location>
        <begin position="379"/>
        <end position="399"/>
    </location>
</feature>
<evidence type="ECO:0000256" key="1">
    <source>
        <dbReference type="ARBA" id="ARBA00005278"/>
    </source>
</evidence>
<comment type="similarity">
    <text evidence="1">Belongs to the GerABKA family.</text>
</comment>
<evidence type="ECO:0000313" key="5">
    <source>
        <dbReference type="Proteomes" id="UP001595755"/>
    </source>
</evidence>
<evidence type="ECO:0000313" key="4">
    <source>
        <dbReference type="EMBL" id="MFC4306775.1"/>
    </source>
</evidence>
<dbReference type="InterPro" id="IPR004995">
    <property type="entry name" value="Spore_Ger"/>
</dbReference>
<comment type="caution">
    <text evidence="4">The sequence shown here is derived from an EMBL/GenBank/DDBJ whole genome shotgun (WGS) entry which is preliminary data.</text>
</comment>
<dbReference type="PIRSF" id="PIRSF005690">
    <property type="entry name" value="GerBA"/>
    <property type="match status" value="1"/>
</dbReference>
<reference evidence="5" key="1">
    <citation type="journal article" date="2019" name="Int. J. Syst. Evol. Microbiol.">
        <title>The Global Catalogue of Microorganisms (GCM) 10K type strain sequencing project: providing services to taxonomists for standard genome sequencing and annotation.</title>
        <authorList>
            <consortium name="The Broad Institute Genomics Platform"/>
            <consortium name="The Broad Institute Genome Sequencing Center for Infectious Disease"/>
            <person name="Wu L."/>
            <person name="Ma J."/>
        </authorList>
    </citation>
    <scope>NUCLEOTIDE SEQUENCE [LARGE SCALE GENOMIC DNA]</scope>
    <source>
        <strain evidence="5">CGMCC 4.1641</strain>
    </source>
</reference>
<accession>A0ABV8SHM0</accession>
<protein>
    <submittedName>
        <fullName evidence="4">Spore germination protein</fullName>
    </submittedName>
</protein>
<dbReference type="InterPro" id="IPR050768">
    <property type="entry name" value="UPF0353/GerABKA_families"/>
</dbReference>